<dbReference type="GO" id="GO:0005524">
    <property type="term" value="F:ATP binding"/>
    <property type="evidence" value="ECO:0007669"/>
    <property type="project" value="UniProtKB-KW"/>
</dbReference>
<dbReference type="PANTHER" id="PTHR43334:SF1">
    <property type="entry name" value="3-HYDROXYPROPIONATE--COA LIGASE [ADP-FORMING]"/>
    <property type="match status" value="1"/>
</dbReference>
<dbReference type="SMART" id="SM00881">
    <property type="entry name" value="CoA_binding"/>
    <property type="match status" value="1"/>
</dbReference>
<dbReference type="EMBL" id="QZCG01000008">
    <property type="protein sequence ID" value="RJE84452.1"/>
    <property type="molecule type" value="Genomic_DNA"/>
</dbReference>
<keyword evidence="4" id="KW-0067">ATP-binding</keyword>
<feature type="domain" description="CoA-binding" evidence="5">
    <location>
        <begin position="261"/>
        <end position="355"/>
    </location>
</feature>
<evidence type="ECO:0000256" key="2">
    <source>
        <dbReference type="ARBA" id="ARBA00022598"/>
    </source>
</evidence>
<dbReference type="Gene3D" id="3.40.50.261">
    <property type="entry name" value="Succinyl-CoA synthetase domains"/>
    <property type="match status" value="2"/>
</dbReference>
<evidence type="ECO:0000256" key="1">
    <source>
        <dbReference type="ARBA" id="ARBA00022532"/>
    </source>
</evidence>
<proteinExistence type="predicted"/>
<dbReference type="Pfam" id="PF13549">
    <property type="entry name" value="ATP-grasp_5"/>
    <property type="match status" value="1"/>
</dbReference>
<name>A0A418SU47_9RHOB</name>
<dbReference type="OrthoDB" id="9807426at2"/>
<evidence type="ECO:0000256" key="3">
    <source>
        <dbReference type="ARBA" id="ARBA00022741"/>
    </source>
</evidence>
<sequence length="732" mass="77810">MNAEFKTIRDIIAQARASGRTALDEAAGKALLARVGIHAPRSAVVITPEEGAGHAAKMTGPFVVKVISPEIMHKSDAGGVILNLAGPADVADAIREMSRRPKIATARVEGWLVEEMIPTGREIVIGGFRDPEFGPMLMVGLGGIFVEVLKDVSFRICPIDRRMAAEMLAELKGYALLAGVRGEAAVNEEPLIDAMLALGGPEGLLLGFADEIAEVDLNPVILSERGMMAADARFILTTETGQPEAPAPADAKVPLVEFAPLFSPETVAVLGASTKDVAIANTFIRRLKDFGYTGRIFPIHPQASEIEGLPAYPSISAAPAPVDYAYIAIGARHIPDVIAEAKGRLKIAQVISSGFGEVAEGRELQADLVARARIAGVRVIGPNCLGTYSPRGGLTFPVGAPTETGRIGIVSQSGGLSTDIIKRGQWRGLRFSGLVTIGNSADVTPHELVEFYFADPQTRAVGLYIEDIREGREFFDLLSRYPAPKPVIILKGGRSAHGRAAAASHTGALAGDDSAWDALAAQLPVALVTTIDEFIDALLALQSLELRPGRPTQEVVLFGNGGGSSVLGTDAFAQYGLNVSPFSAEAMAPLAQMDLPPGTSVVNPIDTPVRTLQEKDGWIAGDILGHVLERARPDAIALHLNLAAFVGRGSVDPIGNLFTVIENAIHEYPDIAHFVLALRTDGSAELDEKRRQYREKARLIGLPVFDEIAPMARALSIMGHLERRFAARNQTS</sequence>
<dbReference type="InterPro" id="IPR003781">
    <property type="entry name" value="CoA-bd"/>
</dbReference>
<dbReference type="RefSeq" id="WP_119749342.1">
    <property type="nucleotide sequence ID" value="NZ_QZCG01000008.1"/>
</dbReference>
<gene>
    <name evidence="6" type="ORF">D3P04_12405</name>
</gene>
<dbReference type="SUPFAM" id="SSF56059">
    <property type="entry name" value="Glutathione synthetase ATP-binding domain-like"/>
    <property type="match status" value="1"/>
</dbReference>
<keyword evidence="3" id="KW-0547">Nucleotide-binding</keyword>
<protein>
    <submittedName>
        <fullName evidence="6">CoA-binding protein</fullName>
    </submittedName>
</protein>
<dbReference type="InterPro" id="IPR051538">
    <property type="entry name" value="Acyl-CoA_Synth/Transferase"/>
</dbReference>
<evidence type="ECO:0000313" key="6">
    <source>
        <dbReference type="EMBL" id="RJE84452.1"/>
    </source>
</evidence>
<dbReference type="GO" id="GO:0016874">
    <property type="term" value="F:ligase activity"/>
    <property type="evidence" value="ECO:0007669"/>
    <property type="project" value="UniProtKB-KW"/>
</dbReference>
<keyword evidence="7" id="KW-1185">Reference proteome</keyword>
<evidence type="ECO:0000313" key="7">
    <source>
        <dbReference type="Proteomes" id="UP000284202"/>
    </source>
</evidence>
<dbReference type="InterPro" id="IPR036291">
    <property type="entry name" value="NAD(P)-bd_dom_sf"/>
</dbReference>
<dbReference type="SUPFAM" id="SSF52210">
    <property type="entry name" value="Succinyl-CoA synthetase domains"/>
    <property type="match status" value="2"/>
</dbReference>
<keyword evidence="2" id="KW-0436">Ligase</keyword>
<accession>A0A418SU47</accession>
<dbReference type="PANTHER" id="PTHR43334">
    <property type="entry name" value="ACETATE--COA LIGASE [ADP-FORMING]"/>
    <property type="match status" value="1"/>
</dbReference>
<dbReference type="SUPFAM" id="SSF51735">
    <property type="entry name" value="NAD(P)-binding Rossmann-fold domains"/>
    <property type="match status" value="1"/>
</dbReference>
<evidence type="ECO:0000259" key="5">
    <source>
        <dbReference type="SMART" id="SM00881"/>
    </source>
</evidence>
<keyword evidence="1" id="KW-0816">Tricarboxylic acid cycle</keyword>
<reference evidence="7" key="1">
    <citation type="submission" date="2018-09" db="EMBL/GenBank/DDBJ databases">
        <title>Acidovorax cavernicola nov. sp. isolated from Gruta de las Maravillas (Aracena, Spain).</title>
        <authorList>
            <person name="Jurado V."/>
            <person name="Gutierrez-Patricio S."/>
            <person name="Gonzalez-Pimentel J.L."/>
            <person name="Miller A.Z."/>
            <person name="Laiz L."/>
            <person name="Saiz-Jimenez C."/>
        </authorList>
    </citation>
    <scope>NUCLEOTIDE SEQUENCE [LARGE SCALE GENOMIC DNA]</scope>
    <source>
        <strain evidence="7">1011MAR3C25</strain>
    </source>
</reference>
<dbReference type="Proteomes" id="UP000284202">
    <property type="component" value="Unassembled WGS sequence"/>
</dbReference>
<dbReference type="Gene3D" id="3.30.1490.20">
    <property type="entry name" value="ATP-grasp fold, A domain"/>
    <property type="match status" value="1"/>
</dbReference>
<dbReference type="AlphaFoldDB" id="A0A418SU47"/>
<comment type="caution">
    <text evidence="6">The sequence shown here is derived from an EMBL/GenBank/DDBJ whole genome shotgun (WGS) entry which is preliminary data.</text>
</comment>
<dbReference type="InterPro" id="IPR013815">
    <property type="entry name" value="ATP_grasp_subdomain_1"/>
</dbReference>
<dbReference type="Gene3D" id="3.40.50.720">
    <property type="entry name" value="NAD(P)-binding Rossmann-like Domain"/>
    <property type="match status" value="1"/>
</dbReference>
<dbReference type="Pfam" id="PF13380">
    <property type="entry name" value="CoA_binding_2"/>
    <property type="match status" value="1"/>
</dbReference>
<dbReference type="InterPro" id="IPR016102">
    <property type="entry name" value="Succinyl-CoA_synth-like"/>
</dbReference>
<dbReference type="Gene3D" id="3.30.470.20">
    <property type="entry name" value="ATP-grasp fold, B domain"/>
    <property type="match status" value="1"/>
</dbReference>
<organism evidence="6 7">
    <name type="scientific">Paracoccus onubensis</name>
    <dbReference type="NCBI Taxonomy" id="1675788"/>
    <lineage>
        <taxon>Bacteria</taxon>
        <taxon>Pseudomonadati</taxon>
        <taxon>Pseudomonadota</taxon>
        <taxon>Alphaproteobacteria</taxon>
        <taxon>Rhodobacterales</taxon>
        <taxon>Paracoccaceae</taxon>
        <taxon>Paracoccus</taxon>
    </lineage>
</organism>
<dbReference type="Pfam" id="PF13607">
    <property type="entry name" value="Succ_CoA_lig"/>
    <property type="match status" value="1"/>
</dbReference>
<dbReference type="GO" id="GO:0006099">
    <property type="term" value="P:tricarboxylic acid cycle"/>
    <property type="evidence" value="ECO:0007669"/>
    <property type="project" value="UniProtKB-KW"/>
</dbReference>
<evidence type="ECO:0000256" key="4">
    <source>
        <dbReference type="ARBA" id="ARBA00022840"/>
    </source>
</evidence>
<dbReference type="InterPro" id="IPR032875">
    <property type="entry name" value="Succ_CoA_lig_flav_dom"/>
</dbReference>